<evidence type="ECO:0000256" key="4">
    <source>
        <dbReference type="ARBA" id="ARBA00022692"/>
    </source>
</evidence>
<keyword evidence="10" id="KW-1185">Reference proteome</keyword>
<name>A0A4S4BYG4_9BACL</name>
<dbReference type="PANTHER" id="PTHR43744:SF6">
    <property type="entry name" value="ABC TRANSPORTER PERMEASE PROTEIN YESQ-RELATED"/>
    <property type="match status" value="1"/>
</dbReference>
<evidence type="ECO:0000313" key="9">
    <source>
        <dbReference type="EMBL" id="THF80293.1"/>
    </source>
</evidence>
<dbReference type="Proteomes" id="UP000310636">
    <property type="component" value="Unassembled WGS sequence"/>
</dbReference>
<keyword evidence="4 7" id="KW-0812">Transmembrane</keyword>
<feature type="transmembrane region" description="Helical" evidence="7">
    <location>
        <begin position="182"/>
        <end position="204"/>
    </location>
</feature>
<feature type="transmembrane region" description="Helical" evidence="7">
    <location>
        <begin position="9"/>
        <end position="31"/>
    </location>
</feature>
<feature type="transmembrane region" description="Helical" evidence="7">
    <location>
        <begin position="250"/>
        <end position="268"/>
    </location>
</feature>
<feature type="domain" description="ABC transmembrane type-1" evidence="8">
    <location>
        <begin position="70"/>
        <end position="268"/>
    </location>
</feature>
<feature type="transmembrane region" description="Helical" evidence="7">
    <location>
        <begin position="141"/>
        <end position="161"/>
    </location>
</feature>
<protein>
    <submittedName>
        <fullName evidence="9">Carbohydrate ABC transporter permease</fullName>
    </submittedName>
</protein>
<evidence type="ECO:0000256" key="3">
    <source>
        <dbReference type="ARBA" id="ARBA00022475"/>
    </source>
</evidence>
<keyword evidence="5 7" id="KW-1133">Transmembrane helix</keyword>
<dbReference type="PROSITE" id="PS50928">
    <property type="entry name" value="ABC_TM1"/>
    <property type="match status" value="1"/>
</dbReference>
<dbReference type="GO" id="GO:0055085">
    <property type="term" value="P:transmembrane transport"/>
    <property type="evidence" value="ECO:0007669"/>
    <property type="project" value="InterPro"/>
</dbReference>
<dbReference type="GO" id="GO:0005886">
    <property type="term" value="C:plasma membrane"/>
    <property type="evidence" value="ECO:0007669"/>
    <property type="project" value="UniProtKB-SubCell"/>
</dbReference>
<dbReference type="AlphaFoldDB" id="A0A4S4BYG4"/>
<evidence type="ECO:0000256" key="7">
    <source>
        <dbReference type="RuleBase" id="RU363032"/>
    </source>
</evidence>
<comment type="similarity">
    <text evidence="7">Belongs to the binding-protein-dependent transport system permease family.</text>
</comment>
<dbReference type="Pfam" id="PF00528">
    <property type="entry name" value="BPD_transp_1"/>
    <property type="match status" value="1"/>
</dbReference>
<dbReference type="OrthoDB" id="9771544at2"/>
<comment type="caution">
    <text evidence="9">The sequence shown here is derived from an EMBL/GenBank/DDBJ whole genome shotgun (WGS) entry which is preliminary data.</text>
</comment>
<feature type="transmembrane region" description="Helical" evidence="7">
    <location>
        <begin position="105"/>
        <end position="129"/>
    </location>
</feature>
<dbReference type="Gene3D" id="1.10.3720.10">
    <property type="entry name" value="MetI-like"/>
    <property type="match status" value="1"/>
</dbReference>
<evidence type="ECO:0000259" key="8">
    <source>
        <dbReference type="PROSITE" id="PS50928"/>
    </source>
</evidence>
<sequence>MRTSGKSALLAYPLLAAFAIVFLFPLIWMVARSFMGLDDLYKVPPIVFPTKWMANSYSEIWSLKPFPTYIRNTGIVVLCSVIGATLSSALCAFGFARLRFPYRNLIFGIVLSTMMLPGAVTMIPVYVLFSKLHWTNTLLPLIVPTFFGGGAFNIFLLRQFFATLPPDFDEAAKIDGANLWNIFWRISLPLCLPGLTVVAIGTFMSTWNDFMGPLIYLSKEQSFTLALGLYALSPGEAGGSTIGTITTAQLMAACSLAIVPVILVFFFAQKKLISGTAISTGIKG</sequence>
<dbReference type="InterPro" id="IPR000515">
    <property type="entry name" value="MetI-like"/>
</dbReference>
<dbReference type="SUPFAM" id="SSF161098">
    <property type="entry name" value="MetI-like"/>
    <property type="match status" value="1"/>
</dbReference>
<evidence type="ECO:0000313" key="10">
    <source>
        <dbReference type="Proteomes" id="UP000310636"/>
    </source>
</evidence>
<evidence type="ECO:0000256" key="2">
    <source>
        <dbReference type="ARBA" id="ARBA00022448"/>
    </source>
</evidence>
<keyword evidence="3" id="KW-1003">Cell membrane</keyword>
<dbReference type="EMBL" id="SSOB01000011">
    <property type="protein sequence ID" value="THF80293.1"/>
    <property type="molecule type" value="Genomic_DNA"/>
</dbReference>
<organism evidence="9 10">
    <name type="scientific">Cohnella fermenti</name>
    <dbReference type="NCBI Taxonomy" id="2565925"/>
    <lineage>
        <taxon>Bacteria</taxon>
        <taxon>Bacillati</taxon>
        <taxon>Bacillota</taxon>
        <taxon>Bacilli</taxon>
        <taxon>Bacillales</taxon>
        <taxon>Paenibacillaceae</taxon>
        <taxon>Cohnella</taxon>
    </lineage>
</organism>
<comment type="subcellular location">
    <subcellularLocation>
        <location evidence="1 7">Cell membrane</location>
        <topology evidence="1 7">Multi-pass membrane protein</topology>
    </subcellularLocation>
</comment>
<gene>
    <name evidence="9" type="ORF">E6C55_10420</name>
</gene>
<dbReference type="PANTHER" id="PTHR43744">
    <property type="entry name" value="ABC TRANSPORTER PERMEASE PROTEIN MG189-RELATED-RELATED"/>
    <property type="match status" value="1"/>
</dbReference>
<evidence type="ECO:0000256" key="5">
    <source>
        <dbReference type="ARBA" id="ARBA00022989"/>
    </source>
</evidence>
<accession>A0A4S4BYG4</accession>
<reference evidence="9 10" key="1">
    <citation type="submission" date="2019-04" db="EMBL/GenBank/DDBJ databases">
        <title>Cohnella sp. nov. isolated from preserved vegetables.</title>
        <authorList>
            <person name="Lin S.-Y."/>
            <person name="Hung M.-H."/>
            <person name="Young C.-C."/>
        </authorList>
    </citation>
    <scope>NUCLEOTIDE SEQUENCE [LARGE SCALE GENOMIC DNA]</scope>
    <source>
        <strain evidence="9 10">CC-MHH1044</strain>
    </source>
</reference>
<dbReference type="InterPro" id="IPR035906">
    <property type="entry name" value="MetI-like_sf"/>
</dbReference>
<keyword evidence="2 7" id="KW-0813">Transport</keyword>
<proteinExistence type="inferred from homology"/>
<evidence type="ECO:0000256" key="1">
    <source>
        <dbReference type="ARBA" id="ARBA00004651"/>
    </source>
</evidence>
<evidence type="ECO:0000256" key="6">
    <source>
        <dbReference type="ARBA" id="ARBA00023136"/>
    </source>
</evidence>
<dbReference type="CDD" id="cd06261">
    <property type="entry name" value="TM_PBP2"/>
    <property type="match status" value="1"/>
</dbReference>
<feature type="transmembrane region" description="Helical" evidence="7">
    <location>
        <begin position="75"/>
        <end position="98"/>
    </location>
</feature>
<dbReference type="RefSeq" id="WP_136369730.1">
    <property type="nucleotide sequence ID" value="NZ_SSOB01000011.1"/>
</dbReference>
<keyword evidence="6 7" id="KW-0472">Membrane</keyword>